<gene>
    <name evidence="4" type="ORF">FEM03_21965</name>
</gene>
<dbReference type="SUPFAM" id="SSF53474">
    <property type="entry name" value="alpha/beta-Hydrolases"/>
    <property type="match status" value="1"/>
</dbReference>
<dbReference type="PANTHER" id="PTHR48081">
    <property type="entry name" value="AB HYDROLASE SUPERFAMILY PROTEIN C4A8.06C"/>
    <property type="match status" value="1"/>
</dbReference>
<organism evidence="4 5">
    <name type="scientific">Phragmitibacter flavus</name>
    <dbReference type="NCBI Taxonomy" id="2576071"/>
    <lineage>
        <taxon>Bacteria</taxon>
        <taxon>Pseudomonadati</taxon>
        <taxon>Verrucomicrobiota</taxon>
        <taxon>Verrucomicrobiia</taxon>
        <taxon>Verrucomicrobiales</taxon>
        <taxon>Verrucomicrobiaceae</taxon>
        <taxon>Phragmitibacter</taxon>
    </lineage>
</organism>
<evidence type="ECO:0000259" key="3">
    <source>
        <dbReference type="Pfam" id="PF20434"/>
    </source>
</evidence>
<sequence>MPKRRRFLLVCIALSALAGLFVLSKTHADKPKPPDTILFEPNIVFGKGGDDDLKLDLARPKKIDGKAPALVVIHGGGWISGDRSSLHPLLFGFANAGVVCISIQYRLAPQAKFPAQIEDVKCAVRWLRANADQYQIDPNRIGAIGMSAGAHLAILLAVTPDQKSFEGTGGHPTHSSQICTAVGIAGPYDLTLGYASSVKQSAQEGPAVRSMLESFLSGNPDQVPDQYRDASPINYVRKDKPLPPLQLLHGEADTLVLVEQADVMAKKLREAGAMVDYLRISDATHGTFGKDQDQHLLRIFQFLRTHLKLPGA</sequence>
<evidence type="ECO:0000313" key="4">
    <source>
        <dbReference type="EMBL" id="TLD68588.1"/>
    </source>
</evidence>
<keyword evidence="5" id="KW-1185">Reference proteome</keyword>
<proteinExistence type="predicted"/>
<dbReference type="InterPro" id="IPR050300">
    <property type="entry name" value="GDXG_lipolytic_enzyme"/>
</dbReference>
<reference evidence="4 5" key="1">
    <citation type="submission" date="2019-05" db="EMBL/GenBank/DDBJ databases">
        <title>Verrucobacter flavum gen. nov., sp. nov. a new member of the family Verrucomicrobiaceae.</title>
        <authorList>
            <person name="Szuroczki S."/>
            <person name="Abbaszade G."/>
            <person name="Szabo A."/>
            <person name="Felfoldi T."/>
            <person name="Schumann P."/>
            <person name="Boka K."/>
            <person name="Keki Z."/>
            <person name="Toumi M."/>
            <person name="Toth E."/>
        </authorList>
    </citation>
    <scope>NUCLEOTIDE SEQUENCE [LARGE SCALE GENOMIC DNA]</scope>
    <source>
        <strain evidence="4 5">MG-N-17</strain>
    </source>
</reference>
<dbReference type="OrthoDB" id="108903at2"/>
<dbReference type="InterPro" id="IPR049492">
    <property type="entry name" value="BD-FAE-like_dom"/>
</dbReference>
<dbReference type="Gene3D" id="3.40.50.1820">
    <property type="entry name" value="alpha/beta hydrolase"/>
    <property type="match status" value="1"/>
</dbReference>
<dbReference type="RefSeq" id="WP_138088465.1">
    <property type="nucleotide sequence ID" value="NZ_VAUV01000022.1"/>
</dbReference>
<feature type="domain" description="BD-FAE-like" evidence="3">
    <location>
        <begin position="55"/>
        <end position="268"/>
    </location>
</feature>
<dbReference type="PANTHER" id="PTHR48081:SF13">
    <property type="entry name" value="ALPHA_BETA HYDROLASE"/>
    <property type="match status" value="1"/>
</dbReference>
<comment type="caution">
    <text evidence="4">The sequence shown here is derived from an EMBL/GenBank/DDBJ whole genome shotgun (WGS) entry which is preliminary data.</text>
</comment>
<accession>A0A5R8K8C9</accession>
<evidence type="ECO:0000256" key="1">
    <source>
        <dbReference type="ARBA" id="ARBA00022801"/>
    </source>
</evidence>
<name>A0A5R8K8C9_9BACT</name>
<evidence type="ECO:0000256" key="2">
    <source>
        <dbReference type="SAM" id="SignalP"/>
    </source>
</evidence>
<dbReference type="Proteomes" id="UP000306196">
    <property type="component" value="Unassembled WGS sequence"/>
</dbReference>
<dbReference type="Pfam" id="PF20434">
    <property type="entry name" value="BD-FAE"/>
    <property type="match status" value="1"/>
</dbReference>
<dbReference type="AlphaFoldDB" id="A0A5R8K8C9"/>
<keyword evidence="2" id="KW-0732">Signal</keyword>
<dbReference type="GO" id="GO:0016787">
    <property type="term" value="F:hydrolase activity"/>
    <property type="evidence" value="ECO:0007669"/>
    <property type="project" value="UniProtKB-KW"/>
</dbReference>
<evidence type="ECO:0000313" key="5">
    <source>
        <dbReference type="Proteomes" id="UP000306196"/>
    </source>
</evidence>
<dbReference type="EMBL" id="VAUV01000022">
    <property type="protein sequence ID" value="TLD68588.1"/>
    <property type="molecule type" value="Genomic_DNA"/>
</dbReference>
<keyword evidence="1 4" id="KW-0378">Hydrolase</keyword>
<feature type="signal peptide" evidence="2">
    <location>
        <begin position="1"/>
        <end position="28"/>
    </location>
</feature>
<protein>
    <submittedName>
        <fullName evidence="4">Alpha/beta hydrolase</fullName>
    </submittedName>
</protein>
<dbReference type="InterPro" id="IPR029058">
    <property type="entry name" value="AB_hydrolase_fold"/>
</dbReference>
<feature type="chain" id="PRO_5024366372" evidence="2">
    <location>
        <begin position="29"/>
        <end position="312"/>
    </location>
</feature>